<sequence>MAQRGRNKQKRTDLRQFGLAQVVTKEFLIPVFSEIYEGNKSDKELFIPTLTKLRKKLSELNLDMEEITIVFDKGSNSKDNFEEDIIAAYQELQGLYNALVNSPWFIYAANL</sequence>
<dbReference type="AlphaFoldDB" id="A0A2C6MA49"/>
<accession>A0A2C6MA49</accession>
<evidence type="ECO:0008006" key="3">
    <source>
        <dbReference type="Google" id="ProtNLM"/>
    </source>
</evidence>
<gene>
    <name evidence="1" type="ORF">P378_19850</name>
</gene>
<protein>
    <recommendedName>
        <fullName evidence="3">Transposase IS4-like domain-containing protein</fullName>
    </recommendedName>
</protein>
<dbReference type="Proteomes" id="UP000222564">
    <property type="component" value="Unassembled WGS sequence"/>
</dbReference>
<evidence type="ECO:0000313" key="2">
    <source>
        <dbReference type="Proteomes" id="UP000222564"/>
    </source>
</evidence>
<dbReference type="EMBL" id="AWQQ01000146">
    <property type="protein sequence ID" value="PHJ36858.1"/>
    <property type="molecule type" value="Genomic_DNA"/>
</dbReference>
<dbReference type="PANTHER" id="PTHR34614">
    <property type="match status" value="1"/>
</dbReference>
<evidence type="ECO:0000313" key="1">
    <source>
        <dbReference type="EMBL" id="PHJ36858.1"/>
    </source>
</evidence>
<proteinExistence type="predicted"/>
<organism evidence="1 2">
    <name type="scientific">Desulforamulus profundi</name>
    <dbReference type="NCBI Taxonomy" id="1383067"/>
    <lineage>
        <taxon>Bacteria</taxon>
        <taxon>Bacillati</taxon>
        <taxon>Bacillota</taxon>
        <taxon>Clostridia</taxon>
        <taxon>Eubacteriales</taxon>
        <taxon>Peptococcaceae</taxon>
        <taxon>Desulforamulus</taxon>
    </lineage>
</organism>
<dbReference type="PANTHER" id="PTHR34614:SF2">
    <property type="entry name" value="TRANSPOSASE IS4-LIKE DOMAIN-CONTAINING PROTEIN"/>
    <property type="match status" value="1"/>
</dbReference>
<keyword evidence="2" id="KW-1185">Reference proteome</keyword>
<dbReference type="OrthoDB" id="9767746at2"/>
<reference evidence="1 2" key="1">
    <citation type="submission" date="2013-09" db="EMBL/GenBank/DDBJ databases">
        <title>Biodegradation of hydrocarbons in the deep terrestrial subsurface : characterization of a microbial consortium composed of two Desulfotomaculum species originating from a deep geological formation.</title>
        <authorList>
            <person name="Aullo T."/>
            <person name="Berlendis S."/>
            <person name="Lascourreges J.-F."/>
            <person name="Dessort D."/>
            <person name="Saint-Laurent S."/>
            <person name="Schraauwers B."/>
            <person name="Mas J."/>
            <person name="Magot M."/>
            <person name="Ranchou-Peyruse A."/>
        </authorList>
    </citation>
    <scope>NUCLEOTIDE SEQUENCE [LARGE SCALE GENOMIC DNA]</scope>
    <source>
        <strain evidence="1 2">Bs107</strain>
    </source>
</reference>
<name>A0A2C6MA49_9FIRM</name>
<comment type="caution">
    <text evidence="1">The sequence shown here is derived from an EMBL/GenBank/DDBJ whole genome shotgun (WGS) entry which is preliminary data.</text>
</comment>